<dbReference type="AlphaFoldDB" id="A0A4C1VLL9"/>
<dbReference type="Proteomes" id="UP000299102">
    <property type="component" value="Unassembled WGS sequence"/>
</dbReference>
<dbReference type="EMBL" id="BGZK01000365">
    <property type="protein sequence ID" value="GBP39420.1"/>
    <property type="molecule type" value="Genomic_DNA"/>
</dbReference>
<accession>A0A4C1VLL9</accession>
<organism evidence="1 2">
    <name type="scientific">Eumeta variegata</name>
    <name type="common">Bagworm moth</name>
    <name type="synonym">Eumeta japonica</name>
    <dbReference type="NCBI Taxonomy" id="151549"/>
    <lineage>
        <taxon>Eukaryota</taxon>
        <taxon>Metazoa</taxon>
        <taxon>Ecdysozoa</taxon>
        <taxon>Arthropoda</taxon>
        <taxon>Hexapoda</taxon>
        <taxon>Insecta</taxon>
        <taxon>Pterygota</taxon>
        <taxon>Neoptera</taxon>
        <taxon>Endopterygota</taxon>
        <taxon>Lepidoptera</taxon>
        <taxon>Glossata</taxon>
        <taxon>Ditrysia</taxon>
        <taxon>Tineoidea</taxon>
        <taxon>Psychidae</taxon>
        <taxon>Oiketicinae</taxon>
        <taxon>Eumeta</taxon>
    </lineage>
</organism>
<sequence length="117" mass="13108">MRTIGLRAYFARDGFNQHKQNMPSKGRDSFQAITASSGPVNVKSLIKSLIFGKIKRSHGSGSGLNAGWISRFTFSEVKNVIMLFAVCGDALSWCNKMRILRRFSLTFFKILGKEMVV</sequence>
<gene>
    <name evidence="1" type="ORF">EVAR_95872_1</name>
</gene>
<evidence type="ECO:0000313" key="2">
    <source>
        <dbReference type="Proteomes" id="UP000299102"/>
    </source>
</evidence>
<proteinExistence type="predicted"/>
<name>A0A4C1VLL9_EUMVA</name>
<evidence type="ECO:0000313" key="1">
    <source>
        <dbReference type="EMBL" id="GBP39420.1"/>
    </source>
</evidence>
<reference evidence="1 2" key="1">
    <citation type="journal article" date="2019" name="Commun. Biol.">
        <title>The bagworm genome reveals a unique fibroin gene that provides high tensile strength.</title>
        <authorList>
            <person name="Kono N."/>
            <person name="Nakamura H."/>
            <person name="Ohtoshi R."/>
            <person name="Tomita M."/>
            <person name="Numata K."/>
            <person name="Arakawa K."/>
        </authorList>
    </citation>
    <scope>NUCLEOTIDE SEQUENCE [LARGE SCALE GENOMIC DNA]</scope>
</reference>
<keyword evidence="2" id="KW-1185">Reference proteome</keyword>
<protein>
    <submittedName>
        <fullName evidence="1">Uncharacterized protein</fullName>
    </submittedName>
</protein>
<comment type="caution">
    <text evidence="1">The sequence shown here is derived from an EMBL/GenBank/DDBJ whole genome shotgun (WGS) entry which is preliminary data.</text>
</comment>